<evidence type="ECO:0000259" key="2">
    <source>
        <dbReference type="Pfam" id="PF05050"/>
    </source>
</evidence>
<evidence type="ECO:0000313" key="6">
    <source>
        <dbReference type="Proteomes" id="UP000584325"/>
    </source>
</evidence>
<dbReference type="OrthoDB" id="9810122at2"/>
<keyword evidence="4" id="KW-0808">Transferase</keyword>
<dbReference type="InterPro" id="IPR006342">
    <property type="entry name" value="FkbM_mtfrase"/>
</dbReference>
<keyword evidence="4" id="KW-0489">Methyltransferase</keyword>
<accession>A0A4P8HSP0</accession>
<evidence type="ECO:0000313" key="3">
    <source>
        <dbReference type="EMBL" id="MBB3220857.1"/>
    </source>
</evidence>
<evidence type="ECO:0000256" key="1">
    <source>
        <dbReference type="SAM" id="Coils"/>
    </source>
</evidence>
<gene>
    <name evidence="4" type="ORF">FCL38_15580</name>
    <name evidence="3" type="ORF">FHS02_001656</name>
</gene>
<evidence type="ECO:0000313" key="5">
    <source>
        <dbReference type="Proteomes" id="UP000298763"/>
    </source>
</evidence>
<proteinExistence type="predicted"/>
<evidence type="ECO:0000313" key="4">
    <source>
        <dbReference type="EMBL" id="QCP11682.1"/>
    </source>
</evidence>
<dbReference type="AlphaFoldDB" id="A0A4P8HSP0"/>
<dbReference type="EMBL" id="CP040017">
    <property type="protein sequence ID" value="QCP11682.1"/>
    <property type="molecule type" value="Genomic_DNA"/>
</dbReference>
<organism evidence="3 6">
    <name type="scientific">Pseudoduganella umbonata</name>
    <dbReference type="NCBI Taxonomy" id="864828"/>
    <lineage>
        <taxon>Bacteria</taxon>
        <taxon>Pseudomonadati</taxon>
        <taxon>Pseudomonadota</taxon>
        <taxon>Betaproteobacteria</taxon>
        <taxon>Burkholderiales</taxon>
        <taxon>Oxalobacteraceae</taxon>
        <taxon>Telluria group</taxon>
        <taxon>Pseudoduganella</taxon>
    </lineage>
</organism>
<dbReference type="Proteomes" id="UP000584325">
    <property type="component" value="Unassembled WGS sequence"/>
</dbReference>
<dbReference type="RefSeq" id="WP_137314529.1">
    <property type="nucleotide sequence ID" value="NZ_CP040017.1"/>
</dbReference>
<sequence>MTFTSYAGNLEDVLLRRVLHHVDSGFYIDVGAGDPLTGSVTRALYERGWRGINVEPGQAHQAALRRARPADINLQVAAAATAGDVLFYEAEGGPSGLDAARAAQLAAQGLRVRMRQTPAATLAQLCEQHASGPVHLLRISAGGTEDEVAAAMDWARWRPLVVVLRHHGRAPAAVLAGARYALAFDDGVNHYFVAEEHIGLAPLLATPANAGDGFVLCEDHPLSHPLAAMRATVADARQQAAEAAARLQETMAWVDARRREHDDALANAQRLAAQAARDAEELAAKNAQLRALDEQLRANAEWGMQVNAILHATQASLSWRVTRPLRDGNRLARGAVRRARRIAGKVRRRGTALAGNAAGSAVRVVRGSVVRVLKAGLAFVVARPKLSFYLRSAIARYPRLMVLARTVALRTKDKAGTPAAVAMADTSAMPAPARQALDHLRRSVRGQRNL</sequence>
<feature type="coiled-coil region" evidence="1">
    <location>
        <begin position="226"/>
        <end position="299"/>
    </location>
</feature>
<dbReference type="EMBL" id="JACHXS010000002">
    <property type="protein sequence ID" value="MBB3220857.1"/>
    <property type="molecule type" value="Genomic_DNA"/>
</dbReference>
<keyword evidence="1" id="KW-0175">Coiled coil</keyword>
<feature type="domain" description="Methyltransferase FkbM" evidence="2">
    <location>
        <begin position="29"/>
        <end position="170"/>
    </location>
</feature>
<dbReference type="Pfam" id="PF05050">
    <property type="entry name" value="Methyltransf_21"/>
    <property type="match status" value="1"/>
</dbReference>
<keyword evidence="5" id="KW-1185">Reference proteome</keyword>
<reference evidence="4 5" key="1">
    <citation type="submission" date="2019-05" db="EMBL/GenBank/DDBJ databases">
        <title>Draft Genome Sequences of Six Type Strains of the Genus Massilia.</title>
        <authorList>
            <person name="Miess H."/>
            <person name="Frediansyhah A."/>
            <person name="Gross H."/>
        </authorList>
    </citation>
    <scope>NUCLEOTIDE SEQUENCE [LARGE SCALE GENOMIC DNA]</scope>
    <source>
        <strain evidence="4 5">DSMZ 26121</strain>
    </source>
</reference>
<dbReference type="GO" id="GO:0008168">
    <property type="term" value="F:methyltransferase activity"/>
    <property type="evidence" value="ECO:0007669"/>
    <property type="project" value="UniProtKB-KW"/>
</dbReference>
<dbReference type="GO" id="GO:0032259">
    <property type="term" value="P:methylation"/>
    <property type="evidence" value="ECO:0007669"/>
    <property type="project" value="UniProtKB-KW"/>
</dbReference>
<reference evidence="3 6" key="2">
    <citation type="submission" date="2020-08" db="EMBL/GenBank/DDBJ databases">
        <title>Genomic Encyclopedia of Type Strains, Phase III (KMG-III): the genomes of soil and plant-associated and newly described type strains.</title>
        <authorList>
            <person name="Whitman W."/>
        </authorList>
    </citation>
    <scope>NUCLEOTIDE SEQUENCE [LARGE SCALE GENOMIC DNA]</scope>
    <source>
        <strain evidence="3 6">CECT 7753</strain>
    </source>
</reference>
<dbReference type="Proteomes" id="UP000298763">
    <property type="component" value="Chromosome"/>
</dbReference>
<protein>
    <submittedName>
        <fullName evidence="4">FkbM family methyltransferase</fullName>
    </submittedName>
</protein>
<name>A0A4P8HSP0_9BURK</name>